<dbReference type="SUPFAM" id="SSF103473">
    <property type="entry name" value="MFS general substrate transporter"/>
    <property type="match status" value="1"/>
</dbReference>
<feature type="transmembrane region" description="Helical" evidence="8">
    <location>
        <begin position="415"/>
        <end position="436"/>
    </location>
</feature>
<accession>A0A077PPS8</accession>
<feature type="transmembrane region" description="Helical" evidence="8">
    <location>
        <begin position="390"/>
        <end position="409"/>
    </location>
</feature>
<evidence type="ECO:0000256" key="4">
    <source>
        <dbReference type="ARBA" id="ARBA00022475"/>
    </source>
</evidence>
<dbReference type="InterPro" id="IPR036259">
    <property type="entry name" value="MFS_trans_sf"/>
</dbReference>
<dbReference type="PANTHER" id="PTHR23502">
    <property type="entry name" value="MAJOR FACILITATOR SUPERFAMILY"/>
    <property type="match status" value="1"/>
</dbReference>
<feature type="transmembrane region" description="Helical" evidence="8">
    <location>
        <begin position="91"/>
        <end position="111"/>
    </location>
</feature>
<dbReference type="GO" id="GO:1990961">
    <property type="term" value="P:xenobiotic detoxification by transmembrane export across the plasma membrane"/>
    <property type="evidence" value="ECO:0007669"/>
    <property type="project" value="InterPro"/>
</dbReference>
<feature type="transmembrane region" description="Helical" evidence="8">
    <location>
        <begin position="123"/>
        <end position="146"/>
    </location>
</feature>
<evidence type="ECO:0000256" key="3">
    <source>
        <dbReference type="ARBA" id="ARBA00022448"/>
    </source>
</evidence>
<comment type="caution">
    <text evidence="10">The sequence shown here is derived from an EMBL/GenBank/DDBJ whole genome shotgun (WGS) entry which is preliminary data.</text>
</comment>
<keyword evidence="5 8" id="KW-0812">Transmembrane</keyword>
<dbReference type="Pfam" id="PF07690">
    <property type="entry name" value="MFS_1"/>
    <property type="match status" value="1"/>
</dbReference>
<evidence type="ECO:0000256" key="7">
    <source>
        <dbReference type="ARBA" id="ARBA00023136"/>
    </source>
</evidence>
<feature type="transmembrane region" description="Helical" evidence="8">
    <location>
        <begin position="181"/>
        <end position="206"/>
    </location>
</feature>
<protein>
    <recommendedName>
        <fullName evidence="8">Bcr/CflA family efflux transporter</fullName>
    </recommendedName>
</protein>
<gene>
    <name evidence="10" type="ORF">XBKB1_570014</name>
</gene>
<proteinExistence type="inferred from homology"/>
<feature type="transmembrane region" description="Helical" evidence="8">
    <location>
        <begin position="152"/>
        <end position="169"/>
    </location>
</feature>
<dbReference type="PROSITE" id="PS50850">
    <property type="entry name" value="MFS"/>
    <property type="match status" value="1"/>
</dbReference>
<comment type="subcellular location">
    <subcellularLocation>
        <location evidence="8">Cell inner membrane</location>
        <topology evidence="8">Multi-pass membrane protein</topology>
    </subcellularLocation>
    <subcellularLocation>
        <location evidence="1">Cell membrane</location>
        <topology evidence="1">Multi-pass membrane protein</topology>
    </subcellularLocation>
</comment>
<keyword evidence="4" id="KW-1003">Cell membrane</keyword>
<feature type="transmembrane region" description="Helical" evidence="8">
    <location>
        <begin position="212"/>
        <end position="230"/>
    </location>
</feature>
<dbReference type="InterPro" id="IPR020846">
    <property type="entry name" value="MFS_dom"/>
</dbReference>
<evidence type="ECO:0000256" key="5">
    <source>
        <dbReference type="ARBA" id="ARBA00022692"/>
    </source>
</evidence>
<dbReference type="AlphaFoldDB" id="A0A077PPS8"/>
<keyword evidence="7 8" id="KW-0472">Membrane</keyword>
<dbReference type="EMBL" id="CBSZ010000392">
    <property type="protein sequence ID" value="CDH26325.1"/>
    <property type="molecule type" value="Genomic_DNA"/>
</dbReference>
<feature type="transmembrane region" description="Helical" evidence="8">
    <location>
        <begin position="53"/>
        <end position="71"/>
    </location>
</feature>
<dbReference type="NCBIfam" id="TIGR00710">
    <property type="entry name" value="efflux_Bcr_CflA"/>
    <property type="match status" value="1"/>
</dbReference>
<evidence type="ECO:0000256" key="1">
    <source>
        <dbReference type="ARBA" id="ARBA00004651"/>
    </source>
</evidence>
<evidence type="ECO:0000259" key="9">
    <source>
        <dbReference type="PROSITE" id="PS50850"/>
    </source>
</evidence>
<dbReference type="HOGENOM" id="CLU_001265_47_0_6"/>
<evidence type="ECO:0000256" key="8">
    <source>
        <dbReference type="RuleBase" id="RU365088"/>
    </source>
</evidence>
<feature type="transmembrane region" description="Helical" evidence="8">
    <location>
        <begin position="259"/>
        <end position="278"/>
    </location>
</feature>
<dbReference type="GO" id="GO:0042910">
    <property type="term" value="F:xenobiotic transmembrane transporter activity"/>
    <property type="evidence" value="ECO:0007669"/>
    <property type="project" value="InterPro"/>
</dbReference>
<feature type="transmembrane region" description="Helical" evidence="8">
    <location>
        <begin position="326"/>
        <end position="344"/>
    </location>
</feature>
<evidence type="ECO:0000256" key="6">
    <source>
        <dbReference type="ARBA" id="ARBA00022989"/>
    </source>
</evidence>
<feature type="domain" description="Major facilitator superfamily (MFS) profile" evidence="9">
    <location>
        <begin position="57"/>
        <end position="440"/>
    </location>
</feature>
<keyword evidence="8" id="KW-0997">Cell inner membrane</keyword>
<reference evidence="10" key="1">
    <citation type="submission" date="2013-07" db="EMBL/GenBank/DDBJ databases">
        <title>Sub-species coevolution in mutualistic symbiosis.</title>
        <authorList>
            <person name="Murfin K."/>
            <person name="Klassen J."/>
            <person name="Lee M."/>
            <person name="Forst S."/>
            <person name="Stock P."/>
            <person name="Goodrich-Blair H."/>
        </authorList>
    </citation>
    <scope>NUCLEOTIDE SEQUENCE [LARGE SCALE GENOMIC DNA]</scope>
    <source>
        <strain evidence="10">Kraussei Becker Underwood</strain>
    </source>
</reference>
<comment type="similarity">
    <text evidence="2 8">Belongs to the major facilitator superfamily. Bcr/CmlA family.</text>
</comment>
<evidence type="ECO:0000313" key="10">
    <source>
        <dbReference type="EMBL" id="CDH26325.1"/>
    </source>
</evidence>
<dbReference type="CDD" id="cd17320">
    <property type="entry name" value="MFS_MdfA_MDR_like"/>
    <property type="match status" value="1"/>
</dbReference>
<dbReference type="PROSITE" id="PS00216">
    <property type="entry name" value="SUGAR_TRANSPORT_1"/>
    <property type="match status" value="1"/>
</dbReference>
<dbReference type="Gene3D" id="1.20.1720.10">
    <property type="entry name" value="Multidrug resistance protein D"/>
    <property type="match status" value="1"/>
</dbReference>
<feature type="transmembrane region" description="Helical" evidence="8">
    <location>
        <begin position="298"/>
        <end position="319"/>
    </location>
</feature>
<dbReference type="InterPro" id="IPR004812">
    <property type="entry name" value="Efflux_drug-R_Bcr/CmlA"/>
</dbReference>
<dbReference type="GO" id="GO:0005886">
    <property type="term" value="C:plasma membrane"/>
    <property type="evidence" value="ECO:0007669"/>
    <property type="project" value="UniProtKB-SubCell"/>
</dbReference>
<organism evidence="10">
    <name type="scientific">Xenorhabdus bovienii str. kraussei Becker Underwood</name>
    <dbReference type="NCBI Taxonomy" id="1398204"/>
    <lineage>
        <taxon>Bacteria</taxon>
        <taxon>Pseudomonadati</taxon>
        <taxon>Pseudomonadota</taxon>
        <taxon>Gammaproteobacteria</taxon>
        <taxon>Enterobacterales</taxon>
        <taxon>Morganellaceae</taxon>
        <taxon>Xenorhabdus</taxon>
    </lineage>
</organism>
<dbReference type="PANTHER" id="PTHR23502:SF132">
    <property type="entry name" value="POLYAMINE TRANSPORTER 2-RELATED"/>
    <property type="match status" value="1"/>
</dbReference>
<sequence>MKYDFQIEIIFRWCYSHTMFLHMGLMVVNESQDKVTDIYIDQMRQSDHREGELSLKLVLVLGMLSAIAALSTDMYLPLFPAISHALNTTPAGVQLSLTSFMAGLAVGQLIIGPWSDVIGRRNLLLGGMVLLTVASIACSLSTSIQALIVGRFFQGAGGAAGIVLTRAIVSDLSFGNKAAYYFNLILAIQGVAPIVAPLMGGVAAFFPWPVVFIFMAITSFTLTILAFIYVPESLPEKRNSQAEGDGFLSQFFKLFKNQIYIGYTLIFAATFGMLFAYISSSPFIYQSMFGFTPTFFSIIFAINAGIMMLSSIMSARWVVRVGAKKLVMMGVVSSFGLACILLGVNYVDFYQSELTIIIFMLLMFTMAFVFGNAASLALAAVPEVRGTGSAVLGAFQFGVASLTAVLAGLGHSISLFPVATVMMGCGALSIFSLMLVRAMK</sequence>
<keyword evidence="6 8" id="KW-1133">Transmembrane helix</keyword>
<dbReference type="Proteomes" id="UP000028493">
    <property type="component" value="Unassembled WGS sequence"/>
</dbReference>
<name>A0A077PPS8_XENBV</name>
<dbReference type="RefSeq" id="WP_230580457.1">
    <property type="nucleotide sequence ID" value="NZ_CAWLXS010000056.1"/>
</dbReference>
<dbReference type="InterPro" id="IPR005829">
    <property type="entry name" value="Sugar_transporter_CS"/>
</dbReference>
<keyword evidence="3 8" id="KW-0813">Transport</keyword>
<feature type="transmembrane region" description="Helical" evidence="8">
    <location>
        <begin position="356"/>
        <end position="378"/>
    </location>
</feature>
<dbReference type="InterPro" id="IPR011701">
    <property type="entry name" value="MFS"/>
</dbReference>
<evidence type="ECO:0000256" key="2">
    <source>
        <dbReference type="ARBA" id="ARBA00006236"/>
    </source>
</evidence>